<dbReference type="Pfam" id="PF26215">
    <property type="entry name" value="HTH_animal"/>
    <property type="match status" value="1"/>
</dbReference>
<dbReference type="EMBL" id="LSMT01000002">
    <property type="protein sequence ID" value="PFX34772.1"/>
    <property type="molecule type" value="Genomic_DNA"/>
</dbReference>
<proteinExistence type="predicted"/>
<evidence type="ECO:0000259" key="2">
    <source>
        <dbReference type="Pfam" id="PF26215"/>
    </source>
</evidence>
<feature type="region of interest" description="Disordered" evidence="1">
    <location>
        <begin position="638"/>
        <end position="666"/>
    </location>
</feature>
<evidence type="ECO:0000256" key="1">
    <source>
        <dbReference type="SAM" id="MobiDB-lite"/>
    </source>
</evidence>
<name>A0A2B4T1V8_STYPI</name>
<comment type="caution">
    <text evidence="3">The sequence shown here is derived from an EMBL/GenBank/DDBJ whole genome shotgun (WGS) entry which is preliminary data.</text>
</comment>
<feature type="domain" description="Helix-turn-helix" evidence="2">
    <location>
        <begin position="431"/>
        <end position="488"/>
    </location>
</feature>
<evidence type="ECO:0000313" key="3">
    <source>
        <dbReference type="EMBL" id="PFX34772.1"/>
    </source>
</evidence>
<feature type="compositionally biased region" description="Polar residues" evidence="1">
    <location>
        <begin position="640"/>
        <end position="652"/>
    </location>
</feature>
<keyword evidence="4" id="KW-1185">Reference proteome</keyword>
<accession>A0A2B4T1V8</accession>
<evidence type="ECO:0000313" key="4">
    <source>
        <dbReference type="Proteomes" id="UP000225706"/>
    </source>
</evidence>
<reference evidence="4" key="1">
    <citation type="journal article" date="2017" name="bioRxiv">
        <title>Comparative analysis of the genomes of Stylophora pistillata and Acropora digitifera provides evidence for extensive differences between species of corals.</title>
        <authorList>
            <person name="Voolstra C.R."/>
            <person name="Li Y."/>
            <person name="Liew Y.J."/>
            <person name="Baumgarten S."/>
            <person name="Zoccola D."/>
            <person name="Flot J.-F."/>
            <person name="Tambutte S."/>
            <person name="Allemand D."/>
            <person name="Aranda M."/>
        </authorList>
    </citation>
    <scope>NUCLEOTIDE SEQUENCE [LARGE SCALE GENOMIC DNA]</scope>
</reference>
<dbReference type="OrthoDB" id="5982087at2759"/>
<dbReference type="Proteomes" id="UP000225706">
    <property type="component" value="Unassembled WGS sequence"/>
</dbReference>
<dbReference type="AlphaFoldDB" id="A0A2B4T1V8"/>
<protein>
    <recommendedName>
        <fullName evidence="2">Helix-turn-helix domain-containing protein</fullName>
    </recommendedName>
</protein>
<dbReference type="PANTHER" id="PTHR21301">
    <property type="entry name" value="REVERSE TRANSCRIPTASE"/>
    <property type="match status" value="1"/>
</dbReference>
<dbReference type="InterPro" id="IPR058912">
    <property type="entry name" value="HTH_animal"/>
</dbReference>
<organism evidence="3 4">
    <name type="scientific">Stylophora pistillata</name>
    <name type="common">Smooth cauliflower coral</name>
    <dbReference type="NCBI Taxonomy" id="50429"/>
    <lineage>
        <taxon>Eukaryota</taxon>
        <taxon>Metazoa</taxon>
        <taxon>Cnidaria</taxon>
        <taxon>Anthozoa</taxon>
        <taxon>Hexacorallia</taxon>
        <taxon>Scleractinia</taxon>
        <taxon>Astrocoeniina</taxon>
        <taxon>Pocilloporidae</taxon>
        <taxon>Stylophora</taxon>
    </lineage>
</organism>
<gene>
    <name evidence="3" type="ORF">AWC38_SpisGene262</name>
</gene>
<sequence>MAHLELHHTLIIKPVHRKKTLRKFQTYTLINLTSCDLSDEEPSLLMKGPAFCPTPKDVKWQKTIDDLDKFDRRIRLAVFHHGRNPDKNNPPADDRFPTIPSATDYMPAKSSFPEVELFLNNVKKDILEPKNLRKAKDNLTREERSALNQDPTIEHFDKVKIWGQKWFSEGQISQEIATWVANLEQKPGVAFGNVRTHKEGSPLRLITSCCGTAIERLSAFTEFYLKPLAQNLPSFVKDSTDLINKIQTFNSENGPLPPGCLLVSWDVVAMFPNIDNNLGISAVRKALDSRSMKFPSPECIVEAIEICLQANNCQFPGKNFVQKHGTAMGPKNACSYADLAMGLIDEKAKFGGGVKPLLWWRYRDDVFDVWTHGLPKLLEFTEYLNSLYTTIKFELVYSEHTLSVLDLTLHLQDGFIITDIYAKPTDSHLHLPFSSSHPAHCKRAIPYGVALRIRRNCSTDESLYKRCVEYKGYLKSQGYNADLVDNQFDRALRIERSVLLKKNVKSNKKVFPLVLDYNPIITDIQRIIQKHAHLLRSSPELLEIFPSKSIFPAYRRTKNLKDILAPSRFCMGGKVSQAEKETGVPKIQEGLDDREALENFILDYIDYGTVMDGSLRKLAGRDAGSEAGVAQWKNPDLFSSARNSEDGASTSIKYPGGSDTAEKKPVVSHANQSSVPYVPVPWGKLTKAIVLDVFKDVHTGLGTLHTRLRTLHISMNPTNVTLVQACPHRFPVAKDVESSRGSKGHGETGYLEESHWAHCMDL</sequence>
<dbReference type="PANTHER" id="PTHR21301:SF10">
    <property type="entry name" value="REVERSE TRANSCRIPTASE DOMAIN-CONTAINING PROTEIN"/>
    <property type="match status" value="1"/>
</dbReference>